<evidence type="ECO:0000313" key="2">
    <source>
        <dbReference type="Proteomes" id="UP000024635"/>
    </source>
</evidence>
<comment type="caution">
    <text evidence="1">The sequence shown here is derived from an EMBL/GenBank/DDBJ whole genome shotgun (WGS) entry which is preliminary data.</text>
</comment>
<organism evidence="1 2">
    <name type="scientific">Ancylostoma ceylanicum</name>
    <dbReference type="NCBI Taxonomy" id="53326"/>
    <lineage>
        <taxon>Eukaryota</taxon>
        <taxon>Metazoa</taxon>
        <taxon>Ecdysozoa</taxon>
        <taxon>Nematoda</taxon>
        <taxon>Chromadorea</taxon>
        <taxon>Rhabditida</taxon>
        <taxon>Rhabditina</taxon>
        <taxon>Rhabditomorpha</taxon>
        <taxon>Strongyloidea</taxon>
        <taxon>Ancylostomatidae</taxon>
        <taxon>Ancylostomatinae</taxon>
        <taxon>Ancylostoma</taxon>
    </lineage>
</organism>
<proteinExistence type="predicted"/>
<reference evidence="2" key="1">
    <citation type="journal article" date="2015" name="Nat. Genet.">
        <title>The genome and transcriptome of the zoonotic hookworm Ancylostoma ceylanicum identify infection-specific gene families.</title>
        <authorList>
            <person name="Schwarz E.M."/>
            <person name="Hu Y."/>
            <person name="Antoshechkin I."/>
            <person name="Miller M.M."/>
            <person name="Sternberg P.W."/>
            <person name="Aroian R.V."/>
        </authorList>
    </citation>
    <scope>NUCLEOTIDE SEQUENCE</scope>
    <source>
        <strain evidence="2">HY135</strain>
    </source>
</reference>
<dbReference type="AlphaFoldDB" id="A0A016RSA9"/>
<name>A0A016RSA9_9BILA</name>
<evidence type="ECO:0000313" key="1">
    <source>
        <dbReference type="EMBL" id="EYB81176.1"/>
    </source>
</evidence>
<gene>
    <name evidence="1" type="primary">Acey_s0390.g551</name>
    <name evidence="1" type="ORF">Y032_0390g551</name>
</gene>
<dbReference type="Proteomes" id="UP000024635">
    <property type="component" value="Unassembled WGS sequence"/>
</dbReference>
<keyword evidence="2" id="KW-1185">Reference proteome</keyword>
<protein>
    <submittedName>
        <fullName evidence="1">Uncharacterized protein</fullName>
    </submittedName>
</protein>
<accession>A0A016RSA9</accession>
<dbReference type="EMBL" id="JARK01001726">
    <property type="protein sequence ID" value="EYB81176.1"/>
    <property type="molecule type" value="Genomic_DNA"/>
</dbReference>
<sequence>MKHEHSQTELIAPHSLYLSSPRLRQFKMNQNESVMQEIRIVEMIRIDCHVTSLPRGAPYSRGCAENEMTMLVIAKMEKMPIDCHAPLVIIPLSSGVS</sequence>